<proteinExistence type="inferred from homology"/>
<dbReference type="AlphaFoldDB" id="A0A168LVP1"/>
<dbReference type="PANTHER" id="PTHR10648">
    <property type="entry name" value="SERINE/THREONINE-PROTEIN PHOSPHATASE PP2A 65 KDA REGULATORY SUBUNIT"/>
    <property type="match status" value="1"/>
</dbReference>
<keyword evidence="7" id="KW-1185">Reference proteome</keyword>
<dbReference type="STRING" id="4829.A0A168LVP1"/>
<accession>A0A168LVP1</accession>
<dbReference type="PROSITE" id="PS50077">
    <property type="entry name" value="HEAT_REPEAT"/>
    <property type="match status" value="10"/>
</dbReference>
<feature type="domain" description="Phosphatase PP2A regulatory subunit A/Splicing factor 3B subunit 1-like HEAT repeat" evidence="5">
    <location>
        <begin position="369"/>
        <end position="444"/>
    </location>
</feature>
<evidence type="ECO:0000259" key="5">
    <source>
        <dbReference type="Pfam" id="PF22646"/>
    </source>
</evidence>
<dbReference type="Gene3D" id="1.25.10.10">
    <property type="entry name" value="Leucine-rich Repeat Variant"/>
    <property type="match status" value="1"/>
</dbReference>
<feature type="repeat" description="HEAT" evidence="3">
    <location>
        <begin position="413"/>
        <end position="451"/>
    </location>
</feature>
<dbReference type="InterPro" id="IPR000357">
    <property type="entry name" value="HEAT"/>
</dbReference>
<evidence type="ECO:0000256" key="3">
    <source>
        <dbReference type="PROSITE-ProRule" id="PRU00103"/>
    </source>
</evidence>
<evidence type="ECO:0000256" key="4">
    <source>
        <dbReference type="SAM" id="MobiDB-lite"/>
    </source>
</evidence>
<name>A0A168LVP1_ABSGL</name>
<dbReference type="FunFam" id="1.25.10.10:FF:000318">
    <property type="entry name" value="Serine/threonine-protein phosphatase 2A regulatory subunit A gamma isoform"/>
    <property type="match status" value="1"/>
</dbReference>
<feature type="repeat" description="HEAT" evidence="3">
    <location>
        <begin position="80"/>
        <end position="118"/>
    </location>
</feature>
<feature type="repeat" description="HEAT" evidence="3">
    <location>
        <begin position="119"/>
        <end position="155"/>
    </location>
</feature>
<feature type="repeat" description="HEAT" evidence="3">
    <location>
        <begin position="608"/>
        <end position="646"/>
    </location>
</feature>
<dbReference type="InterPro" id="IPR021133">
    <property type="entry name" value="HEAT_type_2"/>
</dbReference>
<dbReference type="EMBL" id="LT551814">
    <property type="protein sequence ID" value="SAL97585.1"/>
    <property type="molecule type" value="Genomic_DNA"/>
</dbReference>
<dbReference type="Pfam" id="PF22646">
    <property type="entry name" value="PPP2R1A-like_HEAT"/>
    <property type="match status" value="2"/>
</dbReference>
<dbReference type="InterPro" id="IPR051023">
    <property type="entry name" value="PP2A_Regulatory_Subunit_A"/>
</dbReference>
<dbReference type="GO" id="GO:0005634">
    <property type="term" value="C:nucleus"/>
    <property type="evidence" value="ECO:0007669"/>
    <property type="project" value="TreeGrafter"/>
</dbReference>
<evidence type="ECO:0000313" key="7">
    <source>
        <dbReference type="Proteomes" id="UP000078561"/>
    </source>
</evidence>
<dbReference type="OMA" id="NRVEAMQ"/>
<gene>
    <name evidence="6" type="primary">ABSGL_03083.1 scaffold 4127</name>
</gene>
<feature type="repeat" description="HEAT" evidence="3">
    <location>
        <begin position="452"/>
        <end position="488"/>
    </location>
</feature>
<organism evidence="6">
    <name type="scientific">Absidia glauca</name>
    <name type="common">Pin mould</name>
    <dbReference type="NCBI Taxonomy" id="4829"/>
    <lineage>
        <taxon>Eukaryota</taxon>
        <taxon>Fungi</taxon>
        <taxon>Fungi incertae sedis</taxon>
        <taxon>Mucoromycota</taxon>
        <taxon>Mucoromycotina</taxon>
        <taxon>Mucoromycetes</taxon>
        <taxon>Mucorales</taxon>
        <taxon>Cunninghamellaceae</taxon>
        <taxon>Absidia</taxon>
    </lineage>
</organism>
<feature type="repeat" description="HEAT" evidence="3">
    <location>
        <begin position="491"/>
        <end position="529"/>
    </location>
</feature>
<evidence type="ECO:0000256" key="1">
    <source>
        <dbReference type="ARBA" id="ARBA00022737"/>
    </source>
</evidence>
<comment type="similarity">
    <text evidence="2">Belongs to the phosphatase 2A regulatory subunit A family.</text>
</comment>
<reference evidence="6" key="1">
    <citation type="submission" date="2016-04" db="EMBL/GenBank/DDBJ databases">
        <authorList>
            <person name="Evans L.H."/>
            <person name="Alamgir A."/>
            <person name="Owens N."/>
            <person name="Weber N.D."/>
            <person name="Virtaneva K."/>
            <person name="Barbian K."/>
            <person name="Babar A."/>
            <person name="Rosenke K."/>
        </authorList>
    </citation>
    <scope>NUCLEOTIDE SEQUENCE [LARGE SCALE GENOMIC DNA]</scope>
    <source>
        <strain evidence="6">CBS 101.48</strain>
    </source>
</reference>
<evidence type="ECO:0000313" key="6">
    <source>
        <dbReference type="EMBL" id="SAL97585.1"/>
    </source>
</evidence>
<sequence length="678" mass="75479">MNIQQAPLDANDEGHTSSSSFNHSATGHPDSISPPPTAFAGGDASPHHHQQQEFSDHPSNAFDGNNYTFGGTSDDQELYPIGILVDELKNDDVQLRINAIQNLGTIAMALGPERTRIELIPFLNDSIDDDDEILLAVAEELGNFTTYVGGSEFAHVLLGPLQNLATVEEVLVREKVKQQENRLHREFVDSCHLFIITKAVESMCKVAVVFNDQQVEQYFLPVLTGLANGEWFTSRTSATGLFAVAYDHFSVARKAEVQRLFVQLLQDDTPMVRRSATKAFGDFVQKVAKKDYLTNLMPTFVKLTKDDQDSVRLLTVEDILKTTSILTVEESKQHLLPILKTLGQDKSWRVRSMVATHYAELCEAFGTSVAREELVDLFVALIKDSEGEVKIMTIGQALAFAQLVDEMTVVDKLIPCIKDLVIDTNQQVRAAVASNISALAPVFGKDVTIEYLLPLFLQLLKDDFSEVRLNIISKLENVNKVIGVERLSLSLLPAIVELAEDKQWRVRLAIIEYIPFLASQLGVEFFDERLLQLCISWLGDTVFSVRDAATTNLKQLVEIFGCDWAKNTVLPQVMAMAHNENYLYRMTTLFALSTMAVSLSPEIIKDNILPTVLELVEDPIPNVRFNVAKSLEVLAPILRTSPATETLTTSQVKPALEKLNGDTDMDVRWFAEKALLTV</sequence>
<feature type="repeat" description="HEAT" evidence="3">
    <location>
        <begin position="569"/>
        <end position="607"/>
    </location>
</feature>
<dbReference type="SUPFAM" id="SSF48371">
    <property type="entry name" value="ARM repeat"/>
    <property type="match status" value="1"/>
</dbReference>
<feature type="repeat" description="HEAT" evidence="3">
    <location>
        <begin position="652"/>
        <end position="678"/>
    </location>
</feature>
<dbReference type="Pfam" id="PF02985">
    <property type="entry name" value="HEAT"/>
    <property type="match status" value="2"/>
</dbReference>
<dbReference type="OrthoDB" id="340346at2759"/>
<feature type="repeat" description="HEAT" evidence="3">
    <location>
        <begin position="296"/>
        <end position="334"/>
    </location>
</feature>
<dbReference type="PANTHER" id="PTHR10648:SF4">
    <property type="entry name" value="PROTEIN PHOSPHATASE 2 (FORMERLY 2A), REGULATORY SUBUNIT A, BETA ISOFORM-RELATED"/>
    <property type="match status" value="1"/>
</dbReference>
<feature type="compositionally biased region" description="Polar residues" evidence="4">
    <location>
        <begin position="16"/>
        <end position="25"/>
    </location>
</feature>
<dbReference type="Proteomes" id="UP000078561">
    <property type="component" value="Unassembled WGS sequence"/>
</dbReference>
<dbReference type="InterPro" id="IPR011989">
    <property type="entry name" value="ARM-like"/>
</dbReference>
<dbReference type="GO" id="GO:0005829">
    <property type="term" value="C:cytosol"/>
    <property type="evidence" value="ECO:0007669"/>
    <property type="project" value="TreeGrafter"/>
</dbReference>
<dbReference type="InParanoid" id="A0A168LVP1"/>
<dbReference type="FunCoup" id="A0A168LVP1">
    <property type="interactions" value="165"/>
</dbReference>
<dbReference type="GO" id="GO:0000159">
    <property type="term" value="C:protein phosphatase type 2A complex"/>
    <property type="evidence" value="ECO:0007669"/>
    <property type="project" value="TreeGrafter"/>
</dbReference>
<protein>
    <recommendedName>
        <fullName evidence="5">Phosphatase PP2A regulatory subunit A/Splicing factor 3B subunit 1-like HEAT repeat domain-containing protein</fullName>
    </recommendedName>
</protein>
<dbReference type="InterPro" id="IPR054573">
    <property type="entry name" value="PP2A/SF3B1-like_HEAT"/>
</dbReference>
<dbReference type="InterPro" id="IPR016024">
    <property type="entry name" value="ARM-type_fold"/>
</dbReference>
<feature type="repeat" description="HEAT" evidence="3">
    <location>
        <begin position="335"/>
        <end position="373"/>
    </location>
</feature>
<keyword evidence="1" id="KW-0677">Repeat</keyword>
<dbReference type="GO" id="GO:0019888">
    <property type="term" value="F:protein phosphatase regulator activity"/>
    <property type="evidence" value="ECO:0007669"/>
    <property type="project" value="TreeGrafter"/>
</dbReference>
<evidence type="ECO:0000256" key="2">
    <source>
        <dbReference type="ARBA" id="ARBA00038332"/>
    </source>
</evidence>
<feature type="domain" description="Phosphatase PP2A regulatory subunit A/Splicing factor 3B subunit 1-like HEAT repeat" evidence="5">
    <location>
        <begin position="445"/>
        <end position="522"/>
    </location>
</feature>
<feature type="region of interest" description="Disordered" evidence="4">
    <location>
        <begin position="1"/>
        <end position="69"/>
    </location>
</feature>